<evidence type="ECO:0000313" key="2">
    <source>
        <dbReference type="Proteomes" id="UP000324800"/>
    </source>
</evidence>
<name>A0A5J4VHC6_9EUKA</name>
<accession>A0A5J4VHC6</accession>
<protein>
    <submittedName>
        <fullName evidence="1">Uncharacterized protein</fullName>
    </submittedName>
</protein>
<comment type="caution">
    <text evidence="1">The sequence shown here is derived from an EMBL/GenBank/DDBJ whole genome shotgun (WGS) entry which is preliminary data.</text>
</comment>
<evidence type="ECO:0000313" key="1">
    <source>
        <dbReference type="EMBL" id="KAA6381940.1"/>
    </source>
</evidence>
<proteinExistence type="predicted"/>
<organism evidence="1 2">
    <name type="scientific">Streblomastix strix</name>
    <dbReference type="NCBI Taxonomy" id="222440"/>
    <lineage>
        <taxon>Eukaryota</taxon>
        <taxon>Metamonada</taxon>
        <taxon>Preaxostyla</taxon>
        <taxon>Oxymonadida</taxon>
        <taxon>Streblomastigidae</taxon>
        <taxon>Streblomastix</taxon>
    </lineage>
</organism>
<dbReference type="Proteomes" id="UP000324800">
    <property type="component" value="Unassembled WGS sequence"/>
</dbReference>
<dbReference type="AlphaFoldDB" id="A0A5J4VHC6"/>
<reference evidence="1 2" key="1">
    <citation type="submission" date="2019-03" db="EMBL/GenBank/DDBJ databases">
        <title>Single cell metagenomics reveals metabolic interactions within the superorganism composed of flagellate Streblomastix strix and complex community of Bacteroidetes bacteria on its surface.</title>
        <authorList>
            <person name="Treitli S.C."/>
            <person name="Kolisko M."/>
            <person name="Husnik F."/>
            <person name="Keeling P."/>
            <person name="Hampl V."/>
        </authorList>
    </citation>
    <scope>NUCLEOTIDE SEQUENCE [LARGE SCALE GENOMIC DNA]</scope>
    <source>
        <strain evidence="1">ST1C</strain>
    </source>
</reference>
<sequence>MRSNTNERLSIASLDGEVLHDGSMVSPGQQKIIEKEVQKKAIDSYRDECCGSYGTNTSEKQVELFEILDN</sequence>
<gene>
    <name evidence="1" type="ORF">EZS28_022531</name>
</gene>
<dbReference type="EMBL" id="SNRW01007046">
    <property type="protein sequence ID" value="KAA6381940.1"/>
    <property type="molecule type" value="Genomic_DNA"/>
</dbReference>